<sequence>MIKRLVLVIIGILTINGVFAQDWQKDIEKAKEIAANENKTIVLVFQGSDWCAPCIRLDREVWSTDTFKAYAKDNFVMLQADFPRKKKNALPEIQAVENAELAEKYNKKGIFPFVVVMDKDGNTLGETGYKKVSPEAYIKILNSIKD</sequence>
<dbReference type="Gene3D" id="3.40.30.10">
    <property type="entry name" value="Glutaredoxin"/>
    <property type="match status" value="1"/>
</dbReference>
<evidence type="ECO:0000256" key="1">
    <source>
        <dbReference type="ARBA" id="ARBA00022729"/>
    </source>
</evidence>
<proteinExistence type="predicted"/>
<dbReference type="PANTHER" id="PTHR15337">
    <property type="entry name" value="ANTERIOR GRADIENT PROTEIN-RELATED"/>
    <property type="match status" value="1"/>
</dbReference>
<dbReference type="Pfam" id="PF13899">
    <property type="entry name" value="Thioredoxin_7"/>
    <property type="match status" value="1"/>
</dbReference>
<organism evidence="2">
    <name type="scientific">hydrothermal vent metagenome</name>
    <dbReference type="NCBI Taxonomy" id="652676"/>
    <lineage>
        <taxon>unclassified sequences</taxon>
        <taxon>metagenomes</taxon>
        <taxon>ecological metagenomes</taxon>
    </lineage>
</organism>
<protein>
    <submittedName>
        <fullName evidence="2">Thioredoxin Disulfide Isomerase</fullName>
    </submittedName>
</protein>
<dbReference type="EMBL" id="UOEL01000027">
    <property type="protein sequence ID" value="VAW10617.1"/>
    <property type="molecule type" value="Genomic_DNA"/>
</dbReference>
<accession>A0A3B0TB81</accession>
<reference evidence="2" key="1">
    <citation type="submission" date="2018-06" db="EMBL/GenBank/DDBJ databases">
        <authorList>
            <person name="Zhirakovskaya E."/>
        </authorList>
    </citation>
    <scope>NUCLEOTIDE SEQUENCE</scope>
</reference>
<name>A0A3B0TB81_9ZZZZ</name>
<dbReference type="AlphaFoldDB" id="A0A3B0TB81"/>
<keyword evidence="2" id="KW-0413">Isomerase</keyword>
<dbReference type="InterPro" id="IPR051099">
    <property type="entry name" value="AGR/TXD"/>
</dbReference>
<keyword evidence="1" id="KW-0732">Signal</keyword>
<dbReference type="PANTHER" id="PTHR15337:SF11">
    <property type="entry name" value="THIOREDOXIN DOMAIN-CONTAINING PROTEIN"/>
    <property type="match status" value="1"/>
</dbReference>
<gene>
    <name evidence="2" type="ORF">MNBD_BACTEROID03-1525</name>
</gene>
<evidence type="ECO:0000313" key="2">
    <source>
        <dbReference type="EMBL" id="VAW10617.1"/>
    </source>
</evidence>
<dbReference type="GO" id="GO:0016853">
    <property type="term" value="F:isomerase activity"/>
    <property type="evidence" value="ECO:0007669"/>
    <property type="project" value="UniProtKB-KW"/>
</dbReference>
<dbReference type="InterPro" id="IPR036249">
    <property type="entry name" value="Thioredoxin-like_sf"/>
</dbReference>
<dbReference type="SUPFAM" id="SSF52833">
    <property type="entry name" value="Thioredoxin-like"/>
    <property type="match status" value="1"/>
</dbReference>